<evidence type="ECO:0000256" key="1">
    <source>
        <dbReference type="ARBA" id="ARBA00004123"/>
    </source>
</evidence>
<evidence type="ECO:0000313" key="9">
    <source>
        <dbReference type="Proteomes" id="UP000838412"/>
    </source>
</evidence>
<dbReference type="AlphaFoldDB" id="A0A8K0ERW3"/>
<dbReference type="GO" id="GO:0000981">
    <property type="term" value="F:DNA-binding transcription factor activity, RNA polymerase II-specific"/>
    <property type="evidence" value="ECO:0007669"/>
    <property type="project" value="InterPro"/>
</dbReference>
<feature type="region of interest" description="Disordered" evidence="6">
    <location>
        <begin position="112"/>
        <end position="146"/>
    </location>
</feature>
<feature type="domain" description="Homeobox" evidence="7">
    <location>
        <begin position="57"/>
        <end position="119"/>
    </location>
</feature>
<evidence type="ECO:0000256" key="3">
    <source>
        <dbReference type="ARBA" id="ARBA00023155"/>
    </source>
</evidence>
<dbReference type="EMBL" id="OV696689">
    <property type="protein sequence ID" value="CAH1263774.1"/>
    <property type="molecule type" value="Genomic_DNA"/>
</dbReference>
<dbReference type="OrthoDB" id="9989048at2759"/>
<gene>
    <name evidence="8" type="primary">DRGX</name>
    <name evidence="8" type="ORF">BLAG_LOCUS18352</name>
</gene>
<protein>
    <submittedName>
        <fullName evidence="8">DRGX protein</fullName>
    </submittedName>
</protein>
<dbReference type="PROSITE" id="PS00027">
    <property type="entry name" value="HOMEOBOX_1"/>
    <property type="match status" value="1"/>
</dbReference>
<evidence type="ECO:0000256" key="6">
    <source>
        <dbReference type="SAM" id="MobiDB-lite"/>
    </source>
</evidence>
<dbReference type="GO" id="GO:0005634">
    <property type="term" value="C:nucleus"/>
    <property type="evidence" value="ECO:0007669"/>
    <property type="project" value="UniProtKB-SubCell"/>
</dbReference>
<dbReference type="PANTHER" id="PTHR24329:SF543">
    <property type="entry name" value="FI01017P-RELATED"/>
    <property type="match status" value="1"/>
</dbReference>
<dbReference type="GO" id="GO:0000977">
    <property type="term" value="F:RNA polymerase II transcription regulatory region sequence-specific DNA binding"/>
    <property type="evidence" value="ECO:0007669"/>
    <property type="project" value="TreeGrafter"/>
</dbReference>
<dbReference type="InterPro" id="IPR050649">
    <property type="entry name" value="Paired_Homeobox_TFs"/>
</dbReference>
<accession>A0A8K0ERW3</accession>
<name>A0A8K0ERW3_BRALA</name>
<dbReference type="SUPFAM" id="SSF46689">
    <property type="entry name" value="Homeodomain-like"/>
    <property type="match status" value="1"/>
</dbReference>
<evidence type="ECO:0000256" key="2">
    <source>
        <dbReference type="ARBA" id="ARBA00023125"/>
    </source>
</evidence>
<keyword evidence="3 5" id="KW-0371">Homeobox</keyword>
<dbReference type="SMART" id="SM00389">
    <property type="entry name" value="HOX"/>
    <property type="match status" value="1"/>
</dbReference>
<keyword evidence="2 5" id="KW-0238">DNA-binding</keyword>
<dbReference type="Pfam" id="PF00046">
    <property type="entry name" value="Homeodomain"/>
    <property type="match status" value="1"/>
</dbReference>
<comment type="subcellular location">
    <subcellularLocation>
        <location evidence="1 5">Nucleus</location>
    </subcellularLocation>
</comment>
<feature type="region of interest" description="Disordered" evidence="6">
    <location>
        <begin position="1"/>
        <end position="59"/>
    </location>
</feature>
<evidence type="ECO:0000313" key="8">
    <source>
        <dbReference type="EMBL" id="CAH1263774.1"/>
    </source>
</evidence>
<evidence type="ECO:0000256" key="5">
    <source>
        <dbReference type="RuleBase" id="RU000682"/>
    </source>
</evidence>
<proteinExistence type="predicted"/>
<dbReference type="Proteomes" id="UP000838412">
    <property type="component" value="Chromosome 4"/>
</dbReference>
<evidence type="ECO:0000259" key="7">
    <source>
        <dbReference type="SMART" id="SM00389"/>
    </source>
</evidence>
<dbReference type="PANTHER" id="PTHR24329">
    <property type="entry name" value="HOMEOBOX PROTEIN ARISTALESS"/>
    <property type="match status" value="1"/>
</dbReference>
<dbReference type="InterPro" id="IPR001356">
    <property type="entry name" value="HD"/>
</dbReference>
<dbReference type="InterPro" id="IPR009057">
    <property type="entry name" value="Homeodomain-like_sf"/>
</dbReference>
<dbReference type="InterPro" id="IPR017970">
    <property type="entry name" value="Homeobox_CS"/>
</dbReference>
<dbReference type="CDD" id="cd00086">
    <property type="entry name" value="homeodomain"/>
    <property type="match status" value="1"/>
</dbReference>
<sequence length="369" mass="40359">MATACVQDLPPFSPLLDDGESENRCPDSNATKPAESGAKKGAKRRDRSKRSTGDVAGRRLRINFSAQQLSTLEAMFAQNRYPDADTRDRLAQSLGVAESRVIVWFQNKRARSRRQDKGRLVQPTPSNPSAYPPMDKSPDQSYSYPESYSQSQCPTMYASCALQRPKTVHHFPAANPSCNLPAAPSQSRRWASSRPTSDVTATTWSTLTVSSAGRFYDCQPTMSATQFRGKPLPSALLDIEENGSDDEVKDFGAMHDESRARISIPSLSQGPRIRAPFTALSTLNFGTVKELAIQCPRPSGAGPYSPISEPDDSLPTMEALLRPGSVPSTPTSDLSEPLDFASLPSPASLVDMYDVVDELKDFLTQYPLF</sequence>
<dbReference type="Gene3D" id="1.10.10.60">
    <property type="entry name" value="Homeodomain-like"/>
    <property type="match status" value="1"/>
</dbReference>
<feature type="compositionally biased region" description="Basic residues" evidence="6">
    <location>
        <begin position="40"/>
        <end position="50"/>
    </location>
</feature>
<reference evidence="8" key="1">
    <citation type="submission" date="2022-01" db="EMBL/GenBank/DDBJ databases">
        <authorList>
            <person name="Braso-Vives M."/>
        </authorList>
    </citation>
    <scope>NUCLEOTIDE SEQUENCE</scope>
</reference>
<keyword evidence="9" id="KW-1185">Reference proteome</keyword>
<evidence type="ECO:0000256" key="4">
    <source>
        <dbReference type="ARBA" id="ARBA00023242"/>
    </source>
</evidence>
<keyword evidence="4 5" id="KW-0539">Nucleus</keyword>
<organism evidence="8 9">
    <name type="scientific">Branchiostoma lanceolatum</name>
    <name type="common">Common lancelet</name>
    <name type="synonym">Amphioxus lanceolatum</name>
    <dbReference type="NCBI Taxonomy" id="7740"/>
    <lineage>
        <taxon>Eukaryota</taxon>
        <taxon>Metazoa</taxon>
        <taxon>Chordata</taxon>
        <taxon>Cephalochordata</taxon>
        <taxon>Leptocardii</taxon>
        <taxon>Amphioxiformes</taxon>
        <taxon>Branchiostomatidae</taxon>
        <taxon>Branchiostoma</taxon>
    </lineage>
</organism>